<feature type="transmembrane region" description="Helical" evidence="1">
    <location>
        <begin position="87"/>
        <end position="109"/>
    </location>
</feature>
<dbReference type="GO" id="GO:0016787">
    <property type="term" value="F:hydrolase activity"/>
    <property type="evidence" value="ECO:0007669"/>
    <property type="project" value="UniProtKB-KW"/>
</dbReference>
<keyword evidence="1" id="KW-1133">Transmembrane helix</keyword>
<proteinExistence type="predicted"/>
<dbReference type="PANTHER" id="PTHR40031">
    <property type="entry name" value="HYPOTHETICAL MEMBRANE SPANNING PROTEIN"/>
    <property type="match status" value="1"/>
</dbReference>
<dbReference type="InParanoid" id="Q023X2"/>
<dbReference type="STRING" id="234267.Acid_2715"/>
<keyword evidence="1" id="KW-0812">Transmembrane</keyword>
<dbReference type="PANTHER" id="PTHR40031:SF1">
    <property type="entry name" value="MEMBRANE-BOUND METAL-DEPENDENT HYDROLASE"/>
    <property type="match status" value="1"/>
</dbReference>
<dbReference type="InterPro" id="IPR053170">
    <property type="entry name" value="Transcription_regulator"/>
</dbReference>
<feature type="transmembrane region" description="Helical" evidence="1">
    <location>
        <begin position="129"/>
        <end position="147"/>
    </location>
</feature>
<feature type="transmembrane region" description="Helical" evidence="1">
    <location>
        <begin position="168"/>
        <end position="186"/>
    </location>
</feature>
<dbReference type="AlphaFoldDB" id="Q023X2"/>
<protein>
    <submittedName>
        <fullName evidence="2">Membrane-bound metal-dependent hydrolase</fullName>
    </submittedName>
</protein>
<organism evidence="2">
    <name type="scientific">Solibacter usitatus (strain Ellin6076)</name>
    <dbReference type="NCBI Taxonomy" id="234267"/>
    <lineage>
        <taxon>Bacteria</taxon>
        <taxon>Pseudomonadati</taxon>
        <taxon>Acidobacteriota</taxon>
        <taxon>Terriglobia</taxon>
        <taxon>Bryobacterales</taxon>
        <taxon>Solibacteraceae</taxon>
        <taxon>Candidatus Solibacter</taxon>
    </lineage>
</organism>
<keyword evidence="2" id="KW-0378">Hydrolase</keyword>
<dbReference type="EMBL" id="CP000473">
    <property type="protein sequence ID" value="ABJ83704.1"/>
    <property type="molecule type" value="Genomic_DNA"/>
</dbReference>
<name>Q023X2_SOLUE</name>
<feature type="transmembrane region" description="Helical" evidence="1">
    <location>
        <begin position="56"/>
        <end position="75"/>
    </location>
</feature>
<dbReference type="Pfam" id="PF04307">
    <property type="entry name" value="YdjM"/>
    <property type="match status" value="1"/>
</dbReference>
<reference evidence="2" key="1">
    <citation type="submission" date="2006-10" db="EMBL/GenBank/DDBJ databases">
        <title>Complete sequence of Solibacter usitatus Ellin6076.</title>
        <authorList>
            <consortium name="US DOE Joint Genome Institute"/>
            <person name="Copeland A."/>
            <person name="Lucas S."/>
            <person name="Lapidus A."/>
            <person name="Barry K."/>
            <person name="Detter J.C."/>
            <person name="Glavina del Rio T."/>
            <person name="Hammon N."/>
            <person name="Israni S."/>
            <person name="Dalin E."/>
            <person name="Tice H."/>
            <person name="Pitluck S."/>
            <person name="Thompson L.S."/>
            <person name="Brettin T."/>
            <person name="Bruce D."/>
            <person name="Han C."/>
            <person name="Tapia R."/>
            <person name="Gilna P."/>
            <person name="Schmutz J."/>
            <person name="Larimer F."/>
            <person name="Land M."/>
            <person name="Hauser L."/>
            <person name="Kyrpides N."/>
            <person name="Mikhailova N."/>
            <person name="Janssen P.H."/>
            <person name="Kuske C.R."/>
            <person name="Richardson P."/>
        </authorList>
    </citation>
    <scope>NUCLEOTIDE SEQUENCE</scope>
    <source>
        <strain evidence="2">Ellin6076</strain>
    </source>
</reference>
<sequence>MDNLTHTAVGLFLSRIGLGRWSARGTAIVVVAANIPDIDLVTMAGGPLNYLHYHRHITHSIAAMPVMALAAVAIVRFAGRKHVRWTAAFFAALIAVASHLLLDWTNVYGIRLFLPFSGQWLRADTTNVIDLWILAVVIIGIAGPFLARLVGSEITSSQARDRHHGRGFAWFALLFILIYNSGRAVLHARAVAALDSHLYGDSTPLRVAALPDSANPFKWRGIIETADSYVAQEVNLANDTAVERPSFFPKASPDPAIAAARATLPFQEFLRFSQYPLWRVTPNPALENGKIVELIDMRFGTPAAPGFMARAVVDPNLRVTDATFQFGPLRPR</sequence>
<dbReference type="OrthoDB" id="110250at2"/>
<evidence type="ECO:0000256" key="1">
    <source>
        <dbReference type="SAM" id="Phobius"/>
    </source>
</evidence>
<dbReference type="InterPro" id="IPR007404">
    <property type="entry name" value="YdjM-like"/>
</dbReference>
<gene>
    <name evidence="2" type="ordered locus">Acid_2715</name>
</gene>
<evidence type="ECO:0000313" key="2">
    <source>
        <dbReference type="EMBL" id="ABJ83704.1"/>
    </source>
</evidence>
<keyword evidence="1" id="KW-0472">Membrane</keyword>
<dbReference type="eggNOG" id="COG1988">
    <property type="taxonomic scope" value="Bacteria"/>
</dbReference>
<dbReference type="HOGENOM" id="CLU_752122_0_0_0"/>
<dbReference type="KEGG" id="sus:Acid_2715"/>
<accession>Q023X2</accession>